<evidence type="ECO:0000313" key="3">
    <source>
        <dbReference type="Proteomes" id="UP001480595"/>
    </source>
</evidence>
<dbReference type="PANTHER" id="PTHR35910">
    <property type="entry name" value="2EXR DOMAIN-CONTAINING PROTEIN"/>
    <property type="match status" value="1"/>
</dbReference>
<dbReference type="PANTHER" id="PTHR35910:SF1">
    <property type="entry name" value="2EXR DOMAIN-CONTAINING PROTEIN"/>
    <property type="match status" value="1"/>
</dbReference>
<sequence length="148" mass="16934">MSTFHPFHRLPLELRLSIWSMATEPRLVIVGASYYGYGVFGAAQTPSPPPPLLGVCHEARSFLLQSYYTKAFENPDSGQYQYVNFAADTVQLVQRALGAYPREAPWIQRLSIDARDSESFYYKRQFHLREDMTGLKQVTIIHQESGDE</sequence>
<gene>
    <name evidence="2" type="ORF">PG994_009931</name>
</gene>
<accession>A0ABR1TQQ2</accession>
<evidence type="ECO:0000313" key="2">
    <source>
        <dbReference type="EMBL" id="KAK8048201.1"/>
    </source>
</evidence>
<dbReference type="InterPro" id="IPR045518">
    <property type="entry name" value="2EXR"/>
</dbReference>
<protein>
    <recommendedName>
        <fullName evidence="1">2EXR domain-containing protein</fullName>
    </recommendedName>
</protein>
<keyword evidence="3" id="KW-1185">Reference proteome</keyword>
<reference evidence="2 3" key="1">
    <citation type="submission" date="2023-01" db="EMBL/GenBank/DDBJ databases">
        <title>Analysis of 21 Apiospora genomes using comparative genomics revels a genus with tremendous synthesis potential of carbohydrate active enzymes and secondary metabolites.</title>
        <authorList>
            <person name="Sorensen T."/>
        </authorList>
    </citation>
    <scope>NUCLEOTIDE SEQUENCE [LARGE SCALE GENOMIC DNA]</scope>
    <source>
        <strain evidence="2 3">CBS 135458</strain>
    </source>
</reference>
<name>A0ABR1TQQ2_9PEZI</name>
<feature type="domain" description="2EXR" evidence="1">
    <location>
        <begin position="4"/>
        <end position="90"/>
    </location>
</feature>
<evidence type="ECO:0000259" key="1">
    <source>
        <dbReference type="Pfam" id="PF20150"/>
    </source>
</evidence>
<dbReference type="EMBL" id="JAQQWL010000011">
    <property type="protein sequence ID" value="KAK8048201.1"/>
    <property type="molecule type" value="Genomic_DNA"/>
</dbReference>
<dbReference type="GeneID" id="92094403"/>
<dbReference type="RefSeq" id="XP_066710450.1">
    <property type="nucleotide sequence ID" value="XM_066861340.1"/>
</dbReference>
<proteinExistence type="predicted"/>
<dbReference type="Pfam" id="PF20150">
    <property type="entry name" value="2EXR"/>
    <property type="match status" value="1"/>
</dbReference>
<comment type="caution">
    <text evidence="2">The sequence shown here is derived from an EMBL/GenBank/DDBJ whole genome shotgun (WGS) entry which is preliminary data.</text>
</comment>
<dbReference type="Proteomes" id="UP001480595">
    <property type="component" value="Unassembled WGS sequence"/>
</dbReference>
<organism evidence="2 3">
    <name type="scientific">Apiospora phragmitis</name>
    <dbReference type="NCBI Taxonomy" id="2905665"/>
    <lineage>
        <taxon>Eukaryota</taxon>
        <taxon>Fungi</taxon>
        <taxon>Dikarya</taxon>
        <taxon>Ascomycota</taxon>
        <taxon>Pezizomycotina</taxon>
        <taxon>Sordariomycetes</taxon>
        <taxon>Xylariomycetidae</taxon>
        <taxon>Amphisphaeriales</taxon>
        <taxon>Apiosporaceae</taxon>
        <taxon>Apiospora</taxon>
    </lineage>
</organism>